<comment type="pathway">
    <text evidence="1">Purine metabolism; ppGpp biosynthesis; ppGpp from GTP: step 1/2.</text>
</comment>
<reference evidence="3 4" key="1">
    <citation type="submission" date="2019-01" db="EMBL/GenBank/DDBJ databases">
        <title>Blautia sp. nov. KGMB01111 isolated human feces.</title>
        <authorList>
            <person name="Park J.-E."/>
            <person name="Kim J.-S."/>
            <person name="Park S.-H."/>
        </authorList>
    </citation>
    <scope>NUCLEOTIDE SEQUENCE [LARGE SCALE GENOMIC DNA]</scope>
    <source>
        <strain evidence="3 4">KGMB01111</strain>
    </source>
</reference>
<dbReference type="SMART" id="SM00954">
    <property type="entry name" value="RelA_SpoT"/>
    <property type="match status" value="1"/>
</dbReference>
<dbReference type="CDD" id="cd05399">
    <property type="entry name" value="NT_Rel-Spo_like"/>
    <property type="match status" value="1"/>
</dbReference>
<evidence type="ECO:0000313" key="3">
    <source>
        <dbReference type="EMBL" id="RXS74950.1"/>
    </source>
</evidence>
<keyword evidence="3" id="KW-0418">Kinase</keyword>
<dbReference type="InterPro" id="IPR007685">
    <property type="entry name" value="RelA_SpoT"/>
</dbReference>
<keyword evidence="4" id="KW-1185">Reference proteome</keyword>
<feature type="domain" description="RelA/SpoT" evidence="2">
    <location>
        <begin position="45"/>
        <end position="166"/>
    </location>
</feature>
<evidence type="ECO:0000256" key="1">
    <source>
        <dbReference type="ARBA" id="ARBA00004976"/>
    </source>
</evidence>
<dbReference type="Gene3D" id="1.10.287.860">
    <property type="entry name" value="Nucleotidyltransferase"/>
    <property type="match status" value="1"/>
</dbReference>
<dbReference type="PANTHER" id="PTHR47837">
    <property type="entry name" value="GTP PYROPHOSPHOKINASE YJBM"/>
    <property type="match status" value="1"/>
</dbReference>
<organism evidence="3 4">
    <name type="scientific">Blautia faecicola</name>
    <dbReference type="NCBI Taxonomy" id="2509240"/>
    <lineage>
        <taxon>Bacteria</taxon>
        <taxon>Bacillati</taxon>
        <taxon>Bacillota</taxon>
        <taxon>Clostridia</taxon>
        <taxon>Lachnospirales</taxon>
        <taxon>Lachnospiraceae</taxon>
        <taxon>Blautia</taxon>
    </lineage>
</organism>
<dbReference type="SUPFAM" id="SSF81301">
    <property type="entry name" value="Nucleotidyltransferase"/>
    <property type="match status" value="1"/>
</dbReference>
<evidence type="ECO:0000259" key="2">
    <source>
        <dbReference type="SMART" id="SM00954"/>
    </source>
</evidence>
<sequence length="275" mass="32357">MEIQLWREILSPYEQAVTELVEKFQHLSLEHRERGLYSPIEQVTGRVKSITSILEKMKRKKIPFEEMEEQVEDIAGIRIICQFVEDIQRVSDLIAGRSDMEIKCIKDYIAHQKESGYRSYHLVIYYHVETLNGPKKIQAEIQIRTMAMNFWATIEHSLQYKYKTNIPPHVKERLANAAQAIIALDSEMSSVRNEIMNAQNSSLMQRNLVMDILQNIENLYQKSNRREVEKIQDEFYRIYASNDLQQLKRFHQQLDIIAEGYCAQAVTSEGWDQNL</sequence>
<dbReference type="InterPro" id="IPR052366">
    <property type="entry name" value="GTP_Pyrophosphokinase"/>
</dbReference>
<keyword evidence="3" id="KW-0808">Transferase</keyword>
<dbReference type="OrthoDB" id="9789634at2"/>
<dbReference type="Proteomes" id="UP000290106">
    <property type="component" value="Unassembled WGS sequence"/>
</dbReference>
<dbReference type="Pfam" id="PF04607">
    <property type="entry name" value="RelA_SpoT"/>
    <property type="match status" value="1"/>
</dbReference>
<dbReference type="RefSeq" id="WP_022400355.1">
    <property type="nucleotide sequence ID" value="NZ_DAWBJR010000001.1"/>
</dbReference>
<dbReference type="GO" id="GO:0015970">
    <property type="term" value="P:guanosine tetraphosphate biosynthetic process"/>
    <property type="evidence" value="ECO:0007669"/>
    <property type="project" value="UniProtKB-UniPathway"/>
</dbReference>
<dbReference type="InterPro" id="IPR043519">
    <property type="entry name" value="NT_sf"/>
</dbReference>
<comment type="caution">
    <text evidence="3">The sequence shown here is derived from an EMBL/GenBank/DDBJ whole genome shotgun (WGS) entry which is preliminary data.</text>
</comment>
<accession>A0A4Q1RH06</accession>
<dbReference type="UniPathway" id="UPA00908">
    <property type="reaction ID" value="UER00884"/>
</dbReference>
<name>A0A4Q1RH06_9FIRM</name>
<dbReference type="EMBL" id="SDKC01000001">
    <property type="protein sequence ID" value="RXS74950.1"/>
    <property type="molecule type" value="Genomic_DNA"/>
</dbReference>
<dbReference type="GO" id="GO:0016301">
    <property type="term" value="F:kinase activity"/>
    <property type="evidence" value="ECO:0007669"/>
    <property type="project" value="UniProtKB-KW"/>
</dbReference>
<proteinExistence type="predicted"/>
<protein>
    <submittedName>
        <fullName evidence="3">GTP pyrophosphokinase family protein</fullName>
    </submittedName>
</protein>
<dbReference type="Gene3D" id="3.30.460.10">
    <property type="entry name" value="Beta Polymerase, domain 2"/>
    <property type="match status" value="1"/>
</dbReference>
<gene>
    <name evidence="3" type="ORF">ETP43_06760</name>
</gene>
<dbReference type="PANTHER" id="PTHR47837:SF2">
    <property type="entry name" value="GTP PYROPHOSPHOKINASE YWAC"/>
    <property type="match status" value="1"/>
</dbReference>
<dbReference type="AlphaFoldDB" id="A0A4Q1RH06"/>
<evidence type="ECO:0000313" key="4">
    <source>
        <dbReference type="Proteomes" id="UP000290106"/>
    </source>
</evidence>